<organism evidence="2 3">
    <name type="scientific">Mycena albidolilacea</name>
    <dbReference type="NCBI Taxonomy" id="1033008"/>
    <lineage>
        <taxon>Eukaryota</taxon>
        <taxon>Fungi</taxon>
        <taxon>Dikarya</taxon>
        <taxon>Basidiomycota</taxon>
        <taxon>Agaricomycotina</taxon>
        <taxon>Agaricomycetes</taxon>
        <taxon>Agaricomycetidae</taxon>
        <taxon>Agaricales</taxon>
        <taxon>Marasmiineae</taxon>
        <taxon>Mycenaceae</taxon>
        <taxon>Mycena</taxon>
    </lineage>
</organism>
<keyword evidence="3" id="KW-1185">Reference proteome</keyword>
<gene>
    <name evidence="2" type="ORF">DFH08DRAFT_384946</name>
</gene>
<name>A0AAD6ZFV2_9AGAR</name>
<protein>
    <submittedName>
        <fullName evidence="2">Uncharacterized protein</fullName>
    </submittedName>
</protein>
<proteinExistence type="predicted"/>
<dbReference type="Proteomes" id="UP001218218">
    <property type="component" value="Unassembled WGS sequence"/>
</dbReference>
<evidence type="ECO:0000256" key="1">
    <source>
        <dbReference type="SAM" id="MobiDB-lite"/>
    </source>
</evidence>
<reference evidence="2" key="1">
    <citation type="submission" date="2023-03" db="EMBL/GenBank/DDBJ databases">
        <title>Massive genome expansion in bonnet fungi (Mycena s.s.) driven by repeated elements and novel gene families across ecological guilds.</title>
        <authorList>
            <consortium name="Lawrence Berkeley National Laboratory"/>
            <person name="Harder C.B."/>
            <person name="Miyauchi S."/>
            <person name="Viragh M."/>
            <person name="Kuo A."/>
            <person name="Thoen E."/>
            <person name="Andreopoulos B."/>
            <person name="Lu D."/>
            <person name="Skrede I."/>
            <person name="Drula E."/>
            <person name="Henrissat B."/>
            <person name="Morin E."/>
            <person name="Kohler A."/>
            <person name="Barry K."/>
            <person name="LaButti K."/>
            <person name="Morin E."/>
            <person name="Salamov A."/>
            <person name="Lipzen A."/>
            <person name="Mereny Z."/>
            <person name="Hegedus B."/>
            <person name="Baldrian P."/>
            <person name="Stursova M."/>
            <person name="Weitz H."/>
            <person name="Taylor A."/>
            <person name="Grigoriev I.V."/>
            <person name="Nagy L.G."/>
            <person name="Martin F."/>
            <person name="Kauserud H."/>
        </authorList>
    </citation>
    <scope>NUCLEOTIDE SEQUENCE</scope>
    <source>
        <strain evidence="2">CBHHK002</strain>
    </source>
</reference>
<evidence type="ECO:0000313" key="3">
    <source>
        <dbReference type="Proteomes" id="UP001218218"/>
    </source>
</evidence>
<feature type="region of interest" description="Disordered" evidence="1">
    <location>
        <begin position="124"/>
        <end position="162"/>
    </location>
</feature>
<dbReference type="AlphaFoldDB" id="A0AAD6ZFV2"/>
<accession>A0AAD6ZFV2</accession>
<dbReference type="EMBL" id="JARIHO010000052">
    <property type="protein sequence ID" value="KAJ7320970.1"/>
    <property type="molecule type" value="Genomic_DNA"/>
</dbReference>
<evidence type="ECO:0000313" key="2">
    <source>
        <dbReference type="EMBL" id="KAJ7320970.1"/>
    </source>
</evidence>
<comment type="caution">
    <text evidence="2">The sequence shown here is derived from an EMBL/GenBank/DDBJ whole genome shotgun (WGS) entry which is preliminary data.</text>
</comment>
<sequence>MPLSADPSCTATPFQPTFAASVSILSLAVHIHLHTLSCRLSVSRVLCCCIGFAVARRHGYESRRGPPPSFHPLVAATTSIALGFPRWAYPPVSPSPPHIPVALATPRRYHNPTTYDIEPHTIYRRVPPSTPMRSRRRKLPSTSRPSVLLRTRVPADRVSSME</sequence>